<accession>A0AA88KJC1</accession>
<comment type="caution">
    <text evidence="3">The sequence shown here is derived from an EMBL/GenBank/DDBJ whole genome shotgun (WGS) entry which is preliminary data.</text>
</comment>
<organism evidence="3 4">
    <name type="scientific">Naegleria lovaniensis</name>
    <name type="common">Amoeba</name>
    <dbReference type="NCBI Taxonomy" id="51637"/>
    <lineage>
        <taxon>Eukaryota</taxon>
        <taxon>Discoba</taxon>
        <taxon>Heterolobosea</taxon>
        <taxon>Tetramitia</taxon>
        <taxon>Eutetramitia</taxon>
        <taxon>Vahlkampfiidae</taxon>
        <taxon>Naegleria</taxon>
    </lineage>
</organism>
<evidence type="ECO:0000259" key="2">
    <source>
        <dbReference type="PROSITE" id="PS50132"/>
    </source>
</evidence>
<reference evidence="3 4" key="1">
    <citation type="journal article" date="2018" name="BMC Genomics">
        <title>The genome of Naegleria lovaniensis, the basis for a comparative approach to unravel pathogenicity factors of the human pathogenic amoeba N. fowleri.</title>
        <authorList>
            <person name="Liechti N."/>
            <person name="Schurch N."/>
            <person name="Bruggmann R."/>
            <person name="Wittwer M."/>
        </authorList>
    </citation>
    <scope>NUCLEOTIDE SEQUENCE [LARGE SCALE GENOMIC DNA]</scope>
    <source>
        <strain evidence="3 4">ATCC 30569</strain>
    </source>
</reference>
<feature type="compositionally biased region" description="Low complexity" evidence="1">
    <location>
        <begin position="78"/>
        <end position="91"/>
    </location>
</feature>
<dbReference type="InterPro" id="IPR036305">
    <property type="entry name" value="RGS_sf"/>
</dbReference>
<evidence type="ECO:0000313" key="4">
    <source>
        <dbReference type="Proteomes" id="UP000816034"/>
    </source>
</evidence>
<name>A0AA88KJC1_NAELO</name>
<evidence type="ECO:0000313" key="3">
    <source>
        <dbReference type="EMBL" id="KAG2374752.1"/>
    </source>
</evidence>
<feature type="domain" description="RGS" evidence="2">
    <location>
        <begin position="546"/>
        <end position="643"/>
    </location>
</feature>
<keyword evidence="4" id="KW-1185">Reference proteome</keyword>
<dbReference type="PROSITE" id="PS50132">
    <property type="entry name" value="RGS"/>
    <property type="match status" value="2"/>
</dbReference>
<evidence type="ECO:0000256" key="1">
    <source>
        <dbReference type="SAM" id="MobiDB-lite"/>
    </source>
</evidence>
<protein>
    <recommendedName>
        <fullName evidence="2">RGS domain-containing protein</fullName>
    </recommendedName>
</protein>
<dbReference type="PANTHER" id="PTHR10845">
    <property type="entry name" value="REGULATOR OF G PROTEIN SIGNALING"/>
    <property type="match status" value="1"/>
</dbReference>
<feature type="region of interest" description="Disordered" evidence="1">
    <location>
        <begin position="71"/>
        <end position="92"/>
    </location>
</feature>
<proteinExistence type="predicted"/>
<dbReference type="Gene3D" id="1.10.167.10">
    <property type="entry name" value="Regulator of G-protein Signalling 4, domain 2"/>
    <property type="match status" value="2"/>
</dbReference>
<feature type="compositionally biased region" description="Low complexity" evidence="1">
    <location>
        <begin position="13"/>
        <end position="28"/>
    </location>
</feature>
<dbReference type="PANTHER" id="PTHR10845:SF192">
    <property type="entry name" value="DOUBLE HIT, ISOFORM B"/>
    <property type="match status" value="1"/>
</dbReference>
<dbReference type="InterPro" id="IPR016137">
    <property type="entry name" value="RGS"/>
</dbReference>
<dbReference type="SUPFAM" id="SSF48097">
    <property type="entry name" value="Regulator of G-protein signaling, RGS"/>
    <property type="match status" value="2"/>
</dbReference>
<feature type="compositionally biased region" description="Polar residues" evidence="1">
    <location>
        <begin position="29"/>
        <end position="55"/>
    </location>
</feature>
<dbReference type="AlphaFoldDB" id="A0AA88KJC1"/>
<dbReference type="GeneID" id="68102950"/>
<dbReference type="InterPro" id="IPR044926">
    <property type="entry name" value="RGS_subdomain_2"/>
</dbReference>
<dbReference type="RefSeq" id="XP_044543926.1">
    <property type="nucleotide sequence ID" value="XM_044686046.1"/>
</dbReference>
<dbReference type="EMBL" id="PYSW02000043">
    <property type="protein sequence ID" value="KAG2374752.1"/>
    <property type="molecule type" value="Genomic_DNA"/>
</dbReference>
<dbReference type="Proteomes" id="UP000816034">
    <property type="component" value="Unassembled WGS sequence"/>
</dbReference>
<gene>
    <name evidence="3" type="ORF">C9374_010496</name>
</gene>
<sequence length="832" mass="94476">MFLSGSGAENDSQRTSSNNSSPRSLTSPRGSNSANSSLQQQHHPNGSHANSQNSSEKLVYSTKLSLISPSMTSTNGTSFPGSNVGSTSSSSLNDESDRILEFRASIQHLTFTEIYEKIERQHEEQKELLKLYCPRLFDELKITNEKLFSILVWIFTQIPLSQKYSKRLKKNFEKVFTAKTFVSLVTSQLHKISLPYFPNIIATPKSNADILDKLKNLYRSINNTLGDVMNMNINNNNNNHNNHYGARTTTSILAPQVSHSSLTSPRQQASSLPSTHDTVVDNFSFKNDWTKVQAELLGQFFLEIGVIENIKPEKKKKFTERSHRYMFHSETIEYYADLLFVSAITSAEQRQVFEHWKMFIPLKTPFSQFAHDFYSPFLSGISTGSMQLLTAGQLVQQCCLRSIIVSQEKDFELVQNHIKKLQESVNHDLSPIHENSSPRDANMSSLSTIGTTLSTSSAYPLVFRNVESAQQQLRTKDMSKTETSSPFMDRRSFRMSAASSGLKAGWESQSLIGKRLILESGMGDYEMQSPRTKFYEQHGIRAKVENLQQALVLPSVLEEFSKFCVTNHIEEIVNCWKAIQSYMKMESAKDRKDQALYILNQFIDDSSPNATPINLDSETREQVLSKIQSNLENFAFFTKDLFSAMNVELILLNDLKEPFMNFNQKRNQEIDLEIDGLQEKLRIRAIQEEKSSKSFLSQVVGALKKKPSTSTTIPASSNTSSSSGFLNSPNLTDSMELMTNSNKLSGINRSQQQINSPVYPEMEKLPVHLYGSLPDVLTHRDAIKQFKVFCTSEHCEEYVLFYEAVEEFRTLPTQQERIQKAKEIFETFIEIP</sequence>
<dbReference type="Pfam" id="PF00615">
    <property type="entry name" value="RGS"/>
    <property type="match status" value="2"/>
</dbReference>
<feature type="region of interest" description="Disordered" evidence="1">
    <location>
        <begin position="1"/>
        <end position="55"/>
    </location>
</feature>
<feature type="domain" description="RGS" evidence="2">
    <location>
        <begin position="772"/>
        <end position="832"/>
    </location>
</feature>